<comment type="caution">
    <text evidence="2">The sequence shown here is derived from an EMBL/GenBank/DDBJ whole genome shotgun (WGS) entry which is preliminary data.</text>
</comment>
<dbReference type="InterPro" id="IPR036866">
    <property type="entry name" value="RibonucZ/Hydroxyglut_hydro"/>
</dbReference>
<dbReference type="Pfam" id="PF00753">
    <property type="entry name" value="Lactamase_B"/>
    <property type="match status" value="1"/>
</dbReference>
<keyword evidence="3" id="KW-1185">Reference proteome</keyword>
<dbReference type="SMART" id="SM00849">
    <property type="entry name" value="Lactamase_B"/>
    <property type="match status" value="1"/>
</dbReference>
<dbReference type="AlphaFoldDB" id="A0A3N0CEU8"/>
<dbReference type="EMBL" id="RJSE01000007">
    <property type="protein sequence ID" value="RNL61958.1"/>
    <property type="molecule type" value="Genomic_DNA"/>
</dbReference>
<gene>
    <name evidence="2" type="ORF">EFK50_09005</name>
</gene>
<evidence type="ECO:0000313" key="3">
    <source>
        <dbReference type="Proteomes" id="UP000267128"/>
    </source>
</evidence>
<dbReference type="InterPro" id="IPR050855">
    <property type="entry name" value="NDM-1-like"/>
</dbReference>
<evidence type="ECO:0000313" key="2">
    <source>
        <dbReference type="EMBL" id="RNL61958.1"/>
    </source>
</evidence>
<name>A0A3N0CEU8_9ACTN</name>
<proteinExistence type="predicted"/>
<feature type="domain" description="Metallo-beta-lactamase" evidence="1">
    <location>
        <begin position="42"/>
        <end position="252"/>
    </location>
</feature>
<reference evidence="2 3" key="1">
    <citation type="submission" date="2018-11" db="EMBL/GenBank/DDBJ databases">
        <authorList>
            <person name="Li F."/>
        </authorList>
    </citation>
    <scope>NUCLEOTIDE SEQUENCE [LARGE SCALE GENOMIC DNA]</scope>
    <source>
        <strain evidence="2 3">Gsoil 097</strain>
    </source>
</reference>
<dbReference type="SUPFAM" id="SSF56281">
    <property type="entry name" value="Metallo-hydrolase/oxidoreductase"/>
    <property type="match status" value="1"/>
</dbReference>
<dbReference type="GO" id="GO:0016787">
    <property type="term" value="F:hydrolase activity"/>
    <property type="evidence" value="ECO:0007669"/>
    <property type="project" value="UniProtKB-KW"/>
</dbReference>
<dbReference type="Proteomes" id="UP000267128">
    <property type="component" value="Unassembled WGS sequence"/>
</dbReference>
<dbReference type="PANTHER" id="PTHR42951">
    <property type="entry name" value="METALLO-BETA-LACTAMASE DOMAIN-CONTAINING"/>
    <property type="match status" value="1"/>
</dbReference>
<organism evidence="2 3">
    <name type="scientific">Nocardioides marmoriginsengisoli</name>
    <dbReference type="NCBI Taxonomy" id="661483"/>
    <lineage>
        <taxon>Bacteria</taxon>
        <taxon>Bacillati</taxon>
        <taxon>Actinomycetota</taxon>
        <taxon>Actinomycetes</taxon>
        <taxon>Propionibacteriales</taxon>
        <taxon>Nocardioidaceae</taxon>
        <taxon>Nocardioides</taxon>
    </lineage>
</organism>
<dbReference type="Gene3D" id="3.60.15.10">
    <property type="entry name" value="Ribonuclease Z/Hydroxyacylglutathione hydrolase-like"/>
    <property type="match status" value="1"/>
</dbReference>
<protein>
    <submittedName>
        <fullName evidence="2">MBL fold metallo-hydrolase</fullName>
    </submittedName>
</protein>
<dbReference type="OrthoDB" id="2971563at2"/>
<sequence>MSTPVSEDHASSFRAREVSAPTAVIDGVWAVPVPLHGSPLHSIIVYLIETTEGLILIDAGYEHPSCWESFQASVTAIGRDVAEIRWVLLTHNHPDHVGFAERVRELSGAKVAMGRADDFASQESRRGGFLAQLRNALALTGAPADVVETMYAEAIKVAHHTESLELDVVLDADTDITLGGVTVRAMHAPGHTYGHTVYVDSRGLVFTGDTMMAEGPTQLAIPSLPEDNPAADLFATLDRIRDLAAEIACPAHQFAYRDVAARAEELKAFHLDEVAAVRALMSAGSTAWEVAPLLPRAKPWDELGNGTKRFALVHTLALMRGVE</sequence>
<dbReference type="InterPro" id="IPR001279">
    <property type="entry name" value="Metallo-B-lactamas"/>
</dbReference>
<accession>A0A3N0CEU8</accession>
<dbReference type="RefSeq" id="WP_123227253.1">
    <property type="nucleotide sequence ID" value="NZ_RJSE01000007.1"/>
</dbReference>
<keyword evidence="2" id="KW-0378">Hydrolase</keyword>
<evidence type="ECO:0000259" key="1">
    <source>
        <dbReference type="SMART" id="SM00849"/>
    </source>
</evidence>